<evidence type="ECO:0000313" key="2">
    <source>
        <dbReference type="EMBL" id="EPZ32408.1"/>
    </source>
</evidence>
<dbReference type="OrthoDB" id="5594340at2759"/>
<protein>
    <recommendedName>
        <fullName evidence="4">Cache domain-containing protein</fullName>
    </recommendedName>
</protein>
<evidence type="ECO:0008006" key="4">
    <source>
        <dbReference type="Google" id="ProtNLM"/>
    </source>
</evidence>
<reference evidence="2 3" key="1">
    <citation type="journal article" date="2013" name="Curr. Biol.">
        <title>Shared signatures of parasitism and phylogenomics unite Cryptomycota and microsporidia.</title>
        <authorList>
            <person name="James T.Y."/>
            <person name="Pelin A."/>
            <person name="Bonen L."/>
            <person name="Ahrendt S."/>
            <person name="Sain D."/>
            <person name="Corradi N."/>
            <person name="Stajich J.E."/>
        </authorList>
    </citation>
    <scope>NUCLEOTIDE SEQUENCE [LARGE SCALE GENOMIC DNA]</scope>
    <source>
        <strain evidence="2 3">CSF55</strain>
    </source>
</reference>
<accession>A0A075AQB7</accession>
<feature type="transmembrane region" description="Helical" evidence="1">
    <location>
        <begin position="274"/>
        <end position="295"/>
    </location>
</feature>
<dbReference type="AlphaFoldDB" id="A0A075AQB7"/>
<organism evidence="2 3">
    <name type="scientific">Rozella allomycis (strain CSF55)</name>
    <dbReference type="NCBI Taxonomy" id="988480"/>
    <lineage>
        <taxon>Eukaryota</taxon>
        <taxon>Fungi</taxon>
        <taxon>Fungi incertae sedis</taxon>
        <taxon>Cryptomycota</taxon>
        <taxon>Cryptomycota incertae sedis</taxon>
        <taxon>Rozella</taxon>
    </lineage>
</organism>
<keyword evidence="1" id="KW-0812">Transmembrane</keyword>
<dbReference type="HOGENOM" id="CLU_735995_0_0_1"/>
<dbReference type="Gene3D" id="6.10.340.10">
    <property type="match status" value="1"/>
</dbReference>
<keyword evidence="1" id="KW-1133">Transmembrane helix</keyword>
<gene>
    <name evidence="2" type="ORF">O9G_001310</name>
</gene>
<dbReference type="EMBL" id="KE561154">
    <property type="protein sequence ID" value="EPZ32408.1"/>
    <property type="molecule type" value="Genomic_DNA"/>
</dbReference>
<name>A0A075AQB7_ROZAC</name>
<keyword evidence="3" id="KW-1185">Reference proteome</keyword>
<evidence type="ECO:0000313" key="3">
    <source>
        <dbReference type="Proteomes" id="UP000030755"/>
    </source>
</evidence>
<sequence length="376" mass="43226">MNDKRSVLTKLFPQLSFNVENVITQTFTTNAGELWGFYTYLERRNDYKSRKYSMWEHYGLNYTEYDVDKELNILNINYQSNQLNYTDGTWVLMVNKSNEADIAWSTVYVWQEIAWLTNSVPIYDNSSECIGVCSTDMDLHFINSILSARIRSVKQPTVLYVIESSAEFVIGTSHDNTDMFYRDPILNISTRPFTAREKSNIEIGSFDTLIKSKGFNFTTLPDDYSDTCFDVKSNTYFYVTTKKIKWRNFEWTVVQFLERSSVYITINKATVDSLISVAITVCLSILVGFVFSHWISRDIKRITSDLKQLTEFHFSSVYKGRNNSVNTSNVKEIFEIQSAFHSMVTAFAKTLATNQSLLKGSVISSPTSLGATELNE</sequence>
<dbReference type="Proteomes" id="UP000030755">
    <property type="component" value="Unassembled WGS sequence"/>
</dbReference>
<evidence type="ECO:0000256" key="1">
    <source>
        <dbReference type="SAM" id="Phobius"/>
    </source>
</evidence>
<keyword evidence="1" id="KW-0472">Membrane</keyword>
<proteinExistence type="predicted"/>
<dbReference type="Gene3D" id="3.30.450.20">
    <property type="entry name" value="PAS domain"/>
    <property type="match status" value="1"/>
</dbReference>